<protein>
    <recommendedName>
        <fullName evidence="3">CCHC-type domain-containing protein</fullName>
    </recommendedName>
</protein>
<dbReference type="Pfam" id="PF00098">
    <property type="entry name" value="zf-CCHC"/>
    <property type="match status" value="1"/>
</dbReference>
<evidence type="ECO:0000256" key="2">
    <source>
        <dbReference type="SAM" id="MobiDB-lite"/>
    </source>
</evidence>
<organism evidence="4 5">
    <name type="scientific">Daphnia magna</name>
    <dbReference type="NCBI Taxonomy" id="35525"/>
    <lineage>
        <taxon>Eukaryota</taxon>
        <taxon>Metazoa</taxon>
        <taxon>Ecdysozoa</taxon>
        <taxon>Arthropoda</taxon>
        <taxon>Crustacea</taxon>
        <taxon>Branchiopoda</taxon>
        <taxon>Diplostraca</taxon>
        <taxon>Cladocera</taxon>
        <taxon>Anomopoda</taxon>
        <taxon>Daphniidae</taxon>
        <taxon>Daphnia</taxon>
    </lineage>
</organism>
<dbReference type="Proteomes" id="UP001234178">
    <property type="component" value="Unassembled WGS sequence"/>
</dbReference>
<keyword evidence="5" id="KW-1185">Reference proteome</keyword>
<accession>A0ABQ9ZWI0</accession>
<feature type="compositionally biased region" description="Gly residues" evidence="2">
    <location>
        <begin position="1"/>
        <end position="16"/>
    </location>
</feature>
<proteinExistence type="predicted"/>
<name>A0ABQ9ZWI0_9CRUS</name>
<sequence length="161" mass="17210">MTIGSRGTGGGGGGGDRGGRSGGDRSEGGWVDPSKRKCYNCGVVGHISRHCPAKSGKGPTGIKCENKVVELNEVAVVKNCPFALILGVDWILKSKSNLIVEDGKIVLKSHDSNRPKVKKVRFAGIEEQNICIKEDDENIFFVSDELIDSLEVENKTKGALV</sequence>
<dbReference type="EMBL" id="JAOYFB010000005">
    <property type="protein sequence ID" value="KAK4017262.1"/>
    <property type="molecule type" value="Genomic_DNA"/>
</dbReference>
<evidence type="ECO:0000256" key="1">
    <source>
        <dbReference type="PROSITE-ProRule" id="PRU00047"/>
    </source>
</evidence>
<dbReference type="PROSITE" id="PS50158">
    <property type="entry name" value="ZF_CCHC"/>
    <property type="match status" value="1"/>
</dbReference>
<gene>
    <name evidence="4" type="ORF">OUZ56_032209</name>
</gene>
<dbReference type="SUPFAM" id="SSF57756">
    <property type="entry name" value="Retrovirus zinc finger-like domains"/>
    <property type="match status" value="1"/>
</dbReference>
<evidence type="ECO:0000259" key="3">
    <source>
        <dbReference type="PROSITE" id="PS50158"/>
    </source>
</evidence>
<feature type="region of interest" description="Disordered" evidence="2">
    <location>
        <begin position="1"/>
        <end position="29"/>
    </location>
</feature>
<keyword evidence="1" id="KW-0863">Zinc-finger</keyword>
<evidence type="ECO:0000313" key="4">
    <source>
        <dbReference type="EMBL" id="KAK4017262.1"/>
    </source>
</evidence>
<feature type="compositionally biased region" description="Basic and acidic residues" evidence="2">
    <location>
        <begin position="17"/>
        <end position="27"/>
    </location>
</feature>
<keyword evidence="1" id="KW-0862">Zinc</keyword>
<dbReference type="InterPro" id="IPR036875">
    <property type="entry name" value="Znf_CCHC_sf"/>
</dbReference>
<reference evidence="4 5" key="1">
    <citation type="journal article" date="2023" name="Nucleic Acids Res.">
        <title>The hologenome of Daphnia magna reveals possible DNA methylation and microbiome-mediated evolution of the host genome.</title>
        <authorList>
            <person name="Chaturvedi A."/>
            <person name="Li X."/>
            <person name="Dhandapani V."/>
            <person name="Marshall H."/>
            <person name="Kissane S."/>
            <person name="Cuenca-Cambronero M."/>
            <person name="Asole G."/>
            <person name="Calvet F."/>
            <person name="Ruiz-Romero M."/>
            <person name="Marangio P."/>
            <person name="Guigo R."/>
            <person name="Rago D."/>
            <person name="Mirbahai L."/>
            <person name="Eastwood N."/>
            <person name="Colbourne J.K."/>
            <person name="Zhou J."/>
            <person name="Mallon E."/>
            <person name="Orsini L."/>
        </authorList>
    </citation>
    <scope>NUCLEOTIDE SEQUENCE [LARGE SCALE GENOMIC DNA]</scope>
    <source>
        <strain evidence="4">LRV0_1</strain>
    </source>
</reference>
<dbReference type="Gene3D" id="4.10.60.10">
    <property type="entry name" value="Zinc finger, CCHC-type"/>
    <property type="match status" value="1"/>
</dbReference>
<feature type="domain" description="CCHC-type" evidence="3">
    <location>
        <begin position="36"/>
        <end position="52"/>
    </location>
</feature>
<comment type="caution">
    <text evidence="4">The sequence shown here is derived from an EMBL/GenBank/DDBJ whole genome shotgun (WGS) entry which is preliminary data.</text>
</comment>
<evidence type="ECO:0000313" key="5">
    <source>
        <dbReference type="Proteomes" id="UP001234178"/>
    </source>
</evidence>
<dbReference type="SMART" id="SM00343">
    <property type="entry name" value="ZnF_C2HC"/>
    <property type="match status" value="1"/>
</dbReference>
<dbReference type="InterPro" id="IPR001878">
    <property type="entry name" value="Znf_CCHC"/>
</dbReference>
<keyword evidence="1" id="KW-0479">Metal-binding</keyword>